<dbReference type="InterPro" id="IPR026444">
    <property type="entry name" value="Secre_tail"/>
</dbReference>
<reference evidence="8" key="1">
    <citation type="journal article" date="2020" name="mSystems">
        <title>Genome- and Community-Level Interaction Insights into Carbon Utilization and Element Cycling Functions of Hydrothermarchaeota in Hydrothermal Sediment.</title>
        <authorList>
            <person name="Zhou Z."/>
            <person name="Liu Y."/>
            <person name="Xu W."/>
            <person name="Pan J."/>
            <person name="Luo Z.H."/>
            <person name="Li M."/>
        </authorList>
    </citation>
    <scope>NUCLEOTIDE SEQUENCE [LARGE SCALE GENOMIC DNA]</scope>
    <source>
        <strain evidence="8">SpSt-876</strain>
    </source>
</reference>
<comment type="caution">
    <text evidence="8">The sequence shown here is derived from an EMBL/GenBank/DDBJ whole genome shotgun (WGS) entry which is preliminary data.</text>
</comment>
<dbReference type="PANTHER" id="PTHR21419">
    <property type="match status" value="1"/>
</dbReference>
<evidence type="ECO:0000256" key="6">
    <source>
        <dbReference type="SAM" id="SignalP"/>
    </source>
</evidence>
<dbReference type="Pfam" id="PF18962">
    <property type="entry name" value="Por_Secre_tail"/>
    <property type="match status" value="1"/>
</dbReference>
<proteinExistence type="predicted"/>
<dbReference type="SUPFAM" id="SSF69318">
    <property type="entry name" value="Integrin alpha N-terminal domain"/>
    <property type="match status" value="1"/>
</dbReference>
<dbReference type="Gene3D" id="2.130.10.130">
    <property type="entry name" value="Integrin alpha, N-terminal"/>
    <property type="match status" value="1"/>
</dbReference>
<feature type="domain" description="Secretion system C-terminal sorting" evidence="7">
    <location>
        <begin position="507"/>
        <end position="582"/>
    </location>
</feature>
<organism evidence="8">
    <name type="scientific">candidate division WOR-3 bacterium</name>
    <dbReference type="NCBI Taxonomy" id="2052148"/>
    <lineage>
        <taxon>Bacteria</taxon>
        <taxon>Bacteria division WOR-3</taxon>
    </lineage>
</organism>
<evidence type="ECO:0000256" key="2">
    <source>
        <dbReference type="ARBA" id="ARBA00022692"/>
    </source>
</evidence>
<dbReference type="AlphaFoldDB" id="A0A7C6ECA9"/>
<dbReference type="PANTHER" id="PTHR21419:SF23">
    <property type="entry name" value="PROTEIN DEFECTIVE IN EXINE FORMATION 1"/>
    <property type="match status" value="1"/>
</dbReference>
<evidence type="ECO:0000256" key="3">
    <source>
        <dbReference type="ARBA" id="ARBA00022729"/>
    </source>
</evidence>
<keyword evidence="4" id="KW-1133">Transmembrane helix</keyword>
<evidence type="ECO:0000256" key="5">
    <source>
        <dbReference type="ARBA" id="ARBA00023136"/>
    </source>
</evidence>
<dbReference type="InterPro" id="IPR013517">
    <property type="entry name" value="FG-GAP"/>
</dbReference>
<sequence length="585" mass="64468">MNKLLLTIAVLSSIGLASVLRITSTDEANFIPNATKVERVEAIAPRTKTEELPYLPGWPVKVASYPTFAPCRGIALADFDGDGRLEVIRPTTMNQIYVWRYDGTLYPGWPRALNNAGQYTCAVADVDLDGDYEICVNTRGLTSGGKVYLFDENGNNKPGWPFTGPHNGNFAESPCLADINGDDTLEIIVGERDWPIGHLHVLRYDGTEFSNAWPCSLDHVPTGTAAVADINLDGIKEIIYYSYNSLYVFDPNGRILPGWPQTTPNGRHFSYQSAALADVDGDDTLEIIAAMHQNGGGVYVWRHNGTLMNGWPFDFSRWTYCPPTVADLYRNGDLKVICGLSGIFGGAADVLYAFNDNASVLSGFPVIQPNGDACEGNITVADIDGDGDMEIILSSNLVTSDTLGYLYAVHHDGIPVLGWPLRTYGFTYLNGATVADVDGDDSMDIIAVSAYESEMQVSIWEAGVPFDRMSWEWQTYHFDMARTGLYQPASVGILEKKTKKISPNFKIFPNPVRTGLNLKFILNEASHIRIDLYDKTGSLVKNLFIGNLANGEHELTLPKRLANGIYFVRIRLNDTTINSKLILTR</sequence>
<gene>
    <name evidence="8" type="ORF">ENW73_07420</name>
</gene>
<dbReference type="GO" id="GO:0016020">
    <property type="term" value="C:membrane"/>
    <property type="evidence" value="ECO:0007669"/>
    <property type="project" value="UniProtKB-SubCell"/>
</dbReference>
<dbReference type="InterPro" id="IPR028994">
    <property type="entry name" value="Integrin_alpha_N"/>
</dbReference>
<feature type="signal peptide" evidence="6">
    <location>
        <begin position="1"/>
        <end position="17"/>
    </location>
</feature>
<comment type="subcellular location">
    <subcellularLocation>
        <location evidence="1">Membrane</location>
        <topology evidence="1">Single-pass membrane protein</topology>
    </subcellularLocation>
</comment>
<keyword evidence="5" id="KW-0472">Membrane</keyword>
<dbReference type="NCBIfam" id="TIGR04183">
    <property type="entry name" value="Por_Secre_tail"/>
    <property type="match status" value="1"/>
</dbReference>
<evidence type="ECO:0000313" key="8">
    <source>
        <dbReference type="EMBL" id="HHS52676.1"/>
    </source>
</evidence>
<keyword evidence="3 6" id="KW-0732">Signal</keyword>
<evidence type="ECO:0000259" key="7">
    <source>
        <dbReference type="Pfam" id="PF18962"/>
    </source>
</evidence>
<evidence type="ECO:0000256" key="1">
    <source>
        <dbReference type="ARBA" id="ARBA00004167"/>
    </source>
</evidence>
<dbReference type="Pfam" id="PF13517">
    <property type="entry name" value="FG-GAP_3"/>
    <property type="match status" value="2"/>
</dbReference>
<accession>A0A7C6ECA9</accession>
<dbReference type="InterPro" id="IPR045232">
    <property type="entry name" value="FAM234"/>
</dbReference>
<evidence type="ECO:0000256" key="4">
    <source>
        <dbReference type="ARBA" id="ARBA00022989"/>
    </source>
</evidence>
<dbReference type="EMBL" id="DTLI01000174">
    <property type="protein sequence ID" value="HHS52676.1"/>
    <property type="molecule type" value="Genomic_DNA"/>
</dbReference>
<feature type="chain" id="PRO_5027797199" evidence="6">
    <location>
        <begin position="18"/>
        <end position="585"/>
    </location>
</feature>
<keyword evidence="2" id="KW-0812">Transmembrane</keyword>
<name>A0A7C6ECA9_UNCW3</name>
<protein>
    <submittedName>
        <fullName evidence="8">T9SS type A sorting domain-containing protein</fullName>
    </submittedName>
</protein>